<sequence length="98" mass="11119">MSEELMATLILFQLFTGNGCGAGKESDLLSVRKLRLYFDPQLRMTTSVPKRQVTLSNNILQYLELGPIYIFIQGLPPLRERKFFSTPQPTVWSAVSPL</sequence>
<protein>
    <submittedName>
        <fullName evidence="3">Uncharacterized protein</fullName>
    </submittedName>
</protein>
<feature type="chain" id="PRO_5007379659" evidence="1">
    <location>
        <begin position="24"/>
        <end position="98"/>
    </location>
</feature>
<name>A0A085NSM4_9BILA</name>
<dbReference type="EMBL" id="KL367477">
    <property type="protein sequence ID" value="KFD72470.1"/>
    <property type="molecule type" value="Genomic_DNA"/>
</dbReference>
<keyword evidence="1" id="KW-0732">Signal</keyword>
<accession>A0A085NSM4</accession>
<gene>
    <name evidence="2" type="ORF">M513_05456</name>
    <name evidence="3" type="ORF">M514_05456</name>
</gene>
<evidence type="ECO:0000313" key="3">
    <source>
        <dbReference type="EMBL" id="KFD72470.1"/>
    </source>
</evidence>
<feature type="signal peptide" evidence="1">
    <location>
        <begin position="1"/>
        <end position="23"/>
    </location>
</feature>
<keyword evidence="4" id="KW-1185">Reference proteome</keyword>
<dbReference type="AlphaFoldDB" id="A0A085NSM4"/>
<proteinExistence type="predicted"/>
<evidence type="ECO:0000256" key="1">
    <source>
        <dbReference type="SAM" id="SignalP"/>
    </source>
</evidence>
<evidence type="ECO:0000313" key="4">
    <source>
        <dbReference type="Proteomes" id="UP000030764"/>
    </source>
</evidence>
<organism evidence="3">
    <name type="scientific">Trichuris suis</name>
    <name type="common">pig whipworm</name>
    <dbReference type="NCBI Taxonomy" id="68888"/>
    <lineage>
        <taxon>Eukaryota</taxon>
        <taxon>Metazoa</taxon>
        <taxon>Ecdysozoa</taxon>
        <taxon>Nematoda</taxon>
        <taxon>Enoplea</taxon>
        <taxon>Dorylaimia</taxon>
        <taxon>Trichinellida</taxon>
        <taxon>Trichuridae</taxon>
        <taxon>Trichuris</taxon>
    </lineage>
</organism>
<dbReference type="Proteomes" id="UP000030758">
    <property type="component" value="Unassembled WGS sequence"/>
</dbReference>
<dbReference type="Proteomes" id="UP000030764">
    <property type="component" value="Unassembled WGS sequence"/>
</dbReference>
<reference evidence="3 4" key="1">
    <citation type="journal article" date="2014" name="Nat. Genet.">
        <title>Genome and transcriptome of the porcine whipworm Trichuris suis.</title>
        <authorList>
            <person name="Jex A.R."/>
            <person name="Nejsum P."/>
            <person name="Schwarz E.M."/>
            <person name="Hu L."/>
            <person name="Young N.D."/>
            <person name="Hall R.S."/>
            <person name="Korhonen P.K."/>
            <person name="Liao S."/>
            <person name="Thamsborg S."/>
            <person name="Xia J."/>
            <person name="Xu P."/>
            <person name="Wang S."/>
            <person name="Scheerlinck J.P."/>
            <person name="Hofmann A."/>
            <person name="Sternberg P.W."/>
            <person name="Wang J."/>
            <person name="Gasser R.B."/>
        </authorList>
    </citation>
    <scope>NUCLEOTIDE SEQUENCE [LARGE SCALE GENOMIC DNA]</scope>
    <source>
        <strain evidence="3">DCEP-RM93F</strain>
        <strain evidence="2">DCEP-RM93M</strain>
    </source>
</reference>
<evidence type="ECO:0000313" key="2">
    <source>
        <dbReference type="EMBL" id="KFD53751.1"/>
    </source>
</evidence>
<dbReference type="EMBL" id="KL363214">
    <property type="protein sequence ID" value="KFD53751.1"/>
    <property type="molecule type" value="Genomic_DNA"/>
</dbReference>